<evidence type="ECO:0000313" key="3">
    <source>
        <dbReference type="Proteomes" id="UP000635565"/>
    </source>
</evidence>
<protein>
    <recommendedName>
        <fullName evidence="1">Peptidase S24/S26A/S26B/S26C domain-containing protein</fullName>
    </recommendedName>
</protein>
<organism evidence="2 3">
    <name type="scientific">Dictyobacter formicarum</name>
    <dbReference type="NCBI Taxonomy" id="2778368"/>
    <lineage>
        <taxon>Bacteria</taxon>
        <taxon>Bacillati</taxon>
        <taxon>Chloroflexota</taxon>
        <taxon>Ktedonobacteria</taxon>
        <taxon>Ktedonobacterales</taxon>
        <taxon>Dictyobacteraceae</taxon>
        <taxon>Dictyobacter</taxon>
    </lineage>
</organism>
<reference evidence="2 3" key="1">
    <citation type="journal article" date="2021" name="Int. J. Syst. Evol. Microbiol.">
        <title>Reticulibacter mediterranei gen. nov., sp. nov., within the new family Reticulibacteraceae fam. nov., and Ktedonospora formicarum gen. nov., sp. nov., Ktedonobacter robiniae sp. nov., Dictyobacter formicarum sp. nov. and Dictyobacter arantiisoli sp. nov., belonging to the class Ktedonobacteria.</title>
        <authorList>
            <person name="Yabe S."/>
            <person name="Zheng Y."/>
            <person name="Wang C.M."/>
            <person name="Sakai Y."/>
            <person name="Abe K."/>
            <person name="Yokota A."/>
            <person name="Donadio S."/>
            <person name="Cavaletti L."/>
            <person name="Monciardini P."/>
        </authorList>
    </citation>
    <scope>NUCLEOTIDE SEQUENCE [LARGE SCALE GENOMIC DNA]</scope>
    <source>
        <strain evidence="2 3">SOSP1-9</strain>
    </source>
</reference>
<feature type="domain" description="Peptidase S24/S26A/S26B/S26C" evidence="1">
    <location>
        <begin position="14"/>
        <end position="79"/>
    </location>
</feature>
<keyword evidence="3" id="KW-1185">Reference proteome</keyword>
<comment type="caution">
    <text evidence="2">The sequence shown here is derived from an EMBL/GenBank/DDBJ whole genome shotgun (WGS) entry which is preliminary data.</text>
</comment>
<sequence>MNWATFAIEKLRKGQQAQVKPRGHSMTGKVNDGDLVTLQPCSPEQLQVGDIVLVQVKGNVYLHLIKAIDQKRFLIGNNRGGINGWVGPHAIYGQAIQVEGRVLKHRIV</sequence>
<dbReference type="EMBL" id="BNJJ01000024">
    <property type="protein sequence ID" value="GHO88447.1"/>
    <property type="molecule type" value="Genomic_DNA"/>
</dbReference>
<proteinExistence type="predicted"/>
<evidence type="ECO:0000313" key="2">
    <source>
        <dbReference type="EMBL" id="GHO88447.1"/>
    </source>
</evidence>
<evidence type="ECO:0000259" key="1">
    <source>
        <dbReference type="Pfam" id="PF00717"/>
    </source>
</evidence>
<dbReference type="Proteomes" id="UP000635565">
    <property type="component" value="Unassembled WGS sequence"/>
</dbReference>
<dbReference type="SUPFAM" id="SSF51306">
    <property type="entry name" value="LexA/Signal peptidase"/>
    <property type="match status" value="1"/>
</dbReference>
<accession>A0ABQ3VRE0</accession>
<dbReference type="InterPro" id="IPR015927">
    <property type="entry name" value="Peptidase_S24_S26A/B/C"/>
</dbReference>
<dbReference type="RefSeq" id="WP_201366032.1">
    <property type="nucleotide sequence ID" value="NZ_BNJJ01000024.1"/>
</dbReference>
<name>A0ABQ3VRE0_9CHLR</name>
<dbReference type="Pfam" id="PF00717">
    <property type="entry name" value="Peptidase_S24"/>
    <property type="match status" value="1"/>
</dbReference>
<dbReference type="CDD" id="cd06462">
    <property type="entry name" value="Peptidase_S24_S26"/>
    <property type="match status" value="1"/>
</dbReference>
<dbReference type="InterPro" id="IPR036286">
    <property type="entry name" value="LexA/Signal_pep-like_sf"/>
</dbReference>
<dbReference type="Gene3D" id="2.10.109.10">
    <property type="entry name" value="Umud Fragment, subunit A"/>
    <property type="match status" value="1"/>
</dbReference>
<gene>
    <name evidence="2" type="ORF">KSZ_64530</name>
</gene>